<proteinExistence type="predicted"/>
<feature type="non-terminal residue" evidence="7">
    <location>
        <position position="80"/>
    </location>
</feature>
<evidence type="ECO:0000256" key="5">
    <source>
        <dbReference type="PROSITE-ProRule" id="PRU00309"/>
    </source>
</evidence>
<name>A0A8J9VKR3_9NEOP</name>
<gene>
    <name evidence="7" type="ORF">BINO364_LOCUS7563</name>
</gene>
<dbReference type="PROSITE" id="PS50950">
    <property type="entry name" value="ZF_THAP"/>
    <property type="match status" value="1"/>
</dbReference>
<keyword evidence="8" id="KW-1185">Reference proteome</keyword>
<dbReference type="EMBL" id="OV170222">
    <property type="protein sequence ID" value="CAH0721465.1"/>
    <property type="molecule type" value="Genomic_DNA"/>
</dbReference>
<feature type="domain" description="THAP-type" evidence="6">
    <location>
        <begin position="1"/>
        <end position="80"/>
    </location>
</feature>
<dbReference type="AlphaFoldDB" id="A0A8J9VKR3"/>
<dbReference type="Proteomes" id="UP000838878">
    <property type="component" value="Chromosome 2"/>
</dbReference>
<evidence type="ECO:0000259" key="6">
    <source>
        <dbReference type="PROSITE" id="PS50950"/>
    </source>
</evidence>
<accession>A0A8J9VKR3</accession>
<evidence type="ECO:0000256" key="2">
    <source>
        <dbReference type="ARBA" id="ARBA00022771"/>
    </source>
</evidence>
<organism evidence="7 8">
    <name type="scientific">Brenthis ino</name>
    <name type="common">lesser marbled fritillary</name>
    <dbReference type="NCBI Taxonomy" id="405034"/>
    <lineage>
        <taxon>Eukaryota</taxon>
        <taxon>Metazoa</taxon>
        <taxon>Ecdysozoa</taxon>
        <taxon>Arthropoda</taxon>
        <taxon>Hexapoda</taxon>
        <taxon>Insecta</taxon>
        <taxon>Pterygota</taxon>
        <taxon>Neoptera</taxon>
        <taxon>Endopterygota</taxon>
        <taxon>Lepidoptera</taxon>
        <taxon>Glossata</taxon>
        <taxon>Ditrysia</taxon>
        <taxon>Papilionoidea</taxon>
        <taxon>Nymphalidae</taxon>
        <taxon>Heliconiinae</taxon>
        <taxon>Argynnini</taxon>
        <taxon>Brenthis</taxon>
    </lineage>
</organism>
<evidence type="ECO:0000313" key="8">
    <source>
        <dbReference type="Proteomes" id="UP000838878"/>
    </source>
</evidence>
<reference evidence="7" key="1">
    <citation type="submission" date="2021-12" db="EMBL/GenBank/DDBJ databases">
        <authorList>
            <person name="Martin H S."/>
        </authorList>
    </citation>
    <scope>NUCLEOTIDE SEQUENCE</scope>
</reference>
<dbReference type="SUPFAM" id="SSF57716">
    <property type="entry name" value="Glucocorticoid receptor-like (DNA-binding domain)"/>
    <property type="match status" value="1"/>
</dbReference>
<dbReference type="GO" id="GO:0003677">
    <property type="term" value="F:DNA binding"/>
    <property type="evidence" value="ECO:0007669"/>
    <property type="project" value="UniProtKB-UniRule"/>
</dbReference>
<keyword evidence="3" id="KW-0862">Zinc</keyword>
<evidence type="ECO:0000256" key="3">
    <source>
        <dbReference type="ARBA" id="ARBA00022833"/>
    </source>
</evidence>
<dbReference type="Pfam" id="PF05485">
    <property type="entry name" value="THAP"/>
    <property type="match status" value="1"/>
</dbReference>
<evidence type="ECO:0000313" key="7">
    <source>
        <dbReference type="EMBL" id="CAH0721465.1"/>
    </source>
</evidence>
<dbReference type="GO" id="GO:0008270">
    <property type="term" value="F:zinc ion binding"/>
    <property type="evidence" value="ECO:0007669"/>
    <property type="project" value="UniProtKB-KW"/>
</dbReference>
<protein>
    <recommendedName>
        <fullName evidence="6">THAP-type domain-containing protein</fullName>
    </recommendedName>
</protein>
<dbReference type="InterPro" id="IPR006612">
    <property type="entry name" value="THAP_Znf"/>
</dbReference>
<keyword evidence="4 5" id="KW-0238">DNA-binding</keyword>
<evidence type="ECO:0000256" key="1">
    <source>
        <dbReference type="ARBA" id="ARBA00022723"/>
    </source>
</evidence>
<keyword evidence="1" id="KW-0479">Metal-binding</keyword>
<dbReference type="OrthoDB" id="7490359at2759"/>
<sequence length="80" mass="9489">MPSDKQCCVPGCKETKVLHVFPNPEKDIQRFNMWFNAIGGDLVGMENKSIFKYRRVCRTHFELKYLCRYNRISKDELVCI</sequence>
<keyword evidence="2 5" id="KW-0863">Zinc-finger</keyword>
<evidence type="ECO:0000256" key="4">
    <source>
        <dbReference type="ARBA" id="ARBA00023125"/>
    </source>
</evidence>